<evidence type="ECO:0000313" key="3">
    <source>
        <dbReference type="EMBL" id="KIP51412.1"/>
    </source>
</evidence>
<gene>
    <name evidence="3" type="ORF">SD72_15480</name>
</gene>
<evidence type="ECO:0000313" key="4">
    <source>
        <dbReference type="Proteomes" id="UP000032120"/>
    </source>
</evidence>
<feature type="transmembrane region" description="Helical" evidence="2">
    <location>
        <begin position="24"/>
        <end position="42"/>
    </location>
</feature>
<accession>A0A0D0IK17</accession>
<dbReference type="RefSeq" id="WP_042545373.1">
    <property type="nucleotide sequence ID" value="NZ_JXSQ01000038.1"/>
</dbReference>
<proteinExistence type="predicted"/>
<sequence length="95" mass="10317">MTHPSDQTPQEPITPSRRERLKPLELIGFSGVLAVFAGLIVLMGSRSFVLMLIFMAIAFIVSLVFVALLGLGGKPSDEDVAARKDLNKPQGGDWH</sequence>
<reference evidence="3 4" key="1">
    <citation type="submission" date="2015-01" db="EMBL/GenBank/DDBJ databases">
        <title>Draft genome sequence of Leucobacter komagatae strain VKM ST2845.</title>
        <authorList>
            <person name="Karlyshev A.V."/>
            <person name="Kudryashova E.B."/>
        </authorList>
    </citation>
    <scope>NUCLEOTIDE SEQUENCE [LARGE SCALE GENOMIC DNA]</scope>
    <source>
        <strain evidence="3 4">VKM ST2845</strain>
    </source>
</reference>
<name>A0A0D0IK17_9MICO</name>
<dbReference type="Proteomes" id="UP000032120">
    <property type="component" value="Unassembled WGS sequence"/>
</dbReference>
<feature type="compositionally biased region" description="Basic and acidic residues" evidence="1">
    <location>
        <begin position="75"/>
        <end position="87"/>
    </location>
</feature>
<feature type="region of interest" description="Disordered" evidence="1">
    <location>
        <begin position="74"/>
        <end position="95"/>
    </location>
</feature>
<keyword evidence="2" id="KW-0812">Transmembrane</keyword>
<organism evidence="3 4">
    <name type="scientific">Leucobacter komagatae</name>
    <dbReference type="NCBI Taxonomy" id="55969"/>
    <lineage>
        <taxon>Bacteria</taxon>
        <taxon>Bacillati</taxon>
        <taxon>Actinomycetota</taxon>
        <taxon>Actinomycetes</taxon>
        <taxon>Micrococcales</taxon>
        <taxon>Microbacteriaceae</taxon>
        <taxon>Leucobacter</taxon>
    </lineage>
</organism>
<comment type="caution">
    <text evidence="3">The sequence shown here is derived from an EMBL/GenBank/DDBJ whole genome shotgun (WGS) entry which is preliminary data.</text>
</comment>
<keyword evidence="2" id="KW-0472">Membrane</keyword>
<feature type="transmembrane region" description="Helical" evidence="2">
    <location>
        <begin position="48"/>
        <end position="71"/>
    </location>
</feature>
<protein>
    <submittedName>
        <fullName evidence="3">Uncharacterized protein</fullName>
    </submittedName>
</protein>
<evidence type="ECO:0000256" key="2">
    <source>
        <dbReference type="SAM" id="Phobius"/>
    </source>
</evidence>
<keyword evidence="2" id="KW-1133">Transmembrane helix</keyword>
<dbReference type="OrthoDB" id="5081451at2"/>
<dbReference type="EMBL" id="JXSQ01000038">
    <property type="protein sequence ID" value="KIP51412.1"/>
    <property type="molecule type" value="Genomic_DNA"/>
</dbReference>
<keyword evidence="4" id="KW-1185">Reference proteome</keyword>
<evidence type="ECO:0000256" key="1">
    <source>
        <dbReference type="SAM" id="MobiDB-lite"/>
    </source>
</evidence>
<dbReference type="AlphaFoldDB" id="A0A0D0IK17"/>